<dbReference type="SUPFAM" id="SSF54211">
    <property type="entry name" value="Ribosomal protein S5 domain 2-like"/>
    <property type="match status" value="1"/>
</dbReference>
<dbReference type="InterPro" id="IPR001498">
    <property type="entry name" value="Impact_N"/>
</dbReference>
<dbReference type="InterPro" id="IPR015796">
    <property type="entry name" value="Impact_YigZ-like"/>
</dbReference>
<dbReference type="Pfam" id="PF09186">
    <property type="entry name" value="DUF1949"/>
    <property type="match status" value="1"/>
</dbReference>
<dbReference type="AlphaFoldDB" id="A0A5R9DV71"/>
<dbReference type="EMBL" id="VBSP01000046">
    <property type="protein sequence ID" value="TLQ39832.1"/>
    <property type="molecule type" value="Genomic_DNA"/>
</dbReference>
<evidence type="ECO:0000313" key="5">
    <source>
        <dbReference type="Proteomes" id="UP000306420"/>
    </source>
</evidence>
<dbReference type="SUPFAM" id="SSF54980">
    <property type="entry name" value="EF-G C-terminal domain-like"/>
    <property type="match status" value="1"/>
</dbReference>
<dbReference type="InterPro" id="IPR023582">
    <property type="entry name" value="Impact"/>
</dbReference>
<dbReference type="PANTHER" id="PTHR16301">
    <property type="entry name" value="IMPACT-RELATED"/>
    <property type="match status" value="1"/>
</dbReference>
<organism evidence="4 5">
    <name type="scientific">Ruoffia tabacinasalis</name>
    <dbReference type="NCBI Taxonomy" id="87458"/>
    <lineage>
        <taxon>Bacteria</taxon>
        <taxon>Bacillati</taxon>
        <taxon>Bacillota</taxon>
        <taxon>Bacilli</taxon>
        <taxon>Lactobacillales</taxon>
        <taxon>Aerococcaceae</taxon>
        <taxon>Ruoffia</taxon>
    </lineage>
</organism>
<proteinExistence type="inferred from homology"/>
<name>A0A5R9DV71_9LACT</name>
<dbReference type="Pfam" id="PF01205">
    <property type="entry name" value="Impact_N"/>
    <property type="match status" value="1"/>
</dbReference>
<evidence type="ECO:0000259" key="2">
    <source>
        <dbReference type="Pfam" id="PF01205"/>
    </source>
</evidence>
<dbReference type="InterPro" id="IPR015269">
    <property type="entry name" value="UPF0029_Impact_C"/>
</dbReference>
<dbReference type="GO" id="GO:0005737">
    <property type="term" value="C:cytoplasm"/>
    <property type="evidence" value="ECO:0007669"/>
    <property type="project" value="TreeGrafter"/>
</dbReference>
<comment type="similarity">
    <text evidence="1">Belongs to the IMPACT family.</text>
</comment>
<dbReference type="Gene3D" id="3.30.70.240">
    <property type="match status" value="1"/>
</dbReference>
<feature type="domain" description="UPF0029" evidence="3">
    <location>
        <begin position="139"/>
        <end position="196"/>
    </location>
</feature>
<dbReference type="InterPro" id="IPR036956">
    <property type="entry name" value="Impact_N_sf"/>
</dbReference>
<dbReference type="RefSeq" id="WP_138405271.1">
    <property type="nucleotide sequence ID" value="NZ_VBSP01000046.1"/>
</dbReference>
<sequence length="217" mass="24597">MVNYYSIREPIIHEIDIKKSRFITYLIPIQTEEEFNEQLAAIRKKHYKATHHCQAFILNEDSSIQRMSDDGEPSGTAGVPMLEVLKRNNLTYIMAVTVRYFGGTKLGAGGLIRAYSTSVSETLNHAKLIANATQMVIELTLEYNQVDNFNYYLEQTSTPITVLDTQYTDKVSLTLALYLGDIEPVHQELIDLFNGQIEWTEIGEQTVDVPVTSTQPD</sequence>
<evidence type="ECO:0000313" key="4">
    <source>
        <dbReference type="EMBL" id="TLQ39832.1"/>
    </source>
</evidence>
<dbReference type="PANTHER" id="PTHR16301:SF20">
    <property type="entry name" value="IMPACT FAMILY MEMBER YIGZ"/>
    <property type="match status" value="1"/>
</dbReference>
<comment type="caution">
    <text evidence="4">The sequence shown here is derived from an EMBL/GenBank/DDBJ whole genome shotgun (WGS) entry which is preliminary data.</text>
</comment>
<accession>A0A5R9DV71</accession>
<dbReference type="NCBIfam" id="TIGR00257">
    <property type="entry name" value="IMPACT_YIGZ"/>
    <property type="match status" value="1"/>
</dbReference>
<reference evidence="4 5" key="1">
    <citation type="submission" date="2019-05" db="EMBL/GenBank/DDBJ databases">
        <title>The metagenome of a microbial culture collection derived from dairy environment covers the genomic content of the human microbiome.</title>
        <authorList>
            <person name="Roder T."/>
            <person name="Wuthrich D."/>
            <person name="Sattari Z."/>
            <person name="Von Ah U."/>
            <person name="Bar C."/>
            <person name="Ronchi F."/>
            <person name="Macpherson A.J."/>
            <person name="Ganal-Vonarburg S.C."/>
            <person name="Bruggmann R."/>
            <person name="Vergeres G."/>
        </authorList>
    </citation>
    <scope>NUCLEOTIDE SEQUENCE [LARGE SCALE GENOMIC DNA]</scope>
    <source>
        <strain evidence="4 5">FAM 24227</strain>
    </source>
</reference>
<protein>
    <submittedName>
        <fullName evidence="4">YigZ family protein</fullName>
    </submittedName>
</protein>
<dbReference type="Proteomes" id="UP000306420">
    <property type="component" value="Unassembled WGS sequence"/>
</dbReference>
<dbReference type="InterPro" id="IPR035647">
    <property type="entry name" value="EFG_III/V"/>
</dbReference>
<evidence type="ECO:0000256" key="1">
    <source>
        <dbReference type="ARBA" id="ARBA00007665"/>
    </source>
</evidence>
<dbReference type="OrthoDB" id="9813771at2"/>
<feature type="domain" description="Impact N-terminal" evidence="2">
    <location>
        <begin position="18"/>
        <end position="123"/>
    </location>
</feature>
<gene>
    <name evidence="4" type="ORF">FEZ33_10135</name>
</gene>
<dbReference type="InterPro" id="IPR020568">
    <property type="entry name" value="Ribosomal_Su5_D2-typ_SF"/>
</dbReference>
<dbReference type="GO" id="GO:0006446">
    <property type="term" value="P:regulation of translational initiation"/>
    <property type="evidence" value="ECO:0007669"/>
    <property type="project" value="TreeGrafter"/>
</dbReference>
<dbReference type="Gene3D" id="3.30.230.30">
    <property type="entry name" value="Impact, N-terminal domain"/>
    <property type="match status" value="1"/>
</dbReference>
<evidence type="ECO:0000259" key="3">
    <source>
        <dbReference type="Pfam" id="PF09186"/>
    </source>
</evidence>